<keyword evidence="5" id="KW-0234">DNA repair</keyword>
<sequence>MDMQDDCIIEEVTPSKSKKLKQARLQFQTLRSSESSVNTSTKKRKLESPGECKTPKIVKITNKQNAVKDSDEEDKDSSVIESLNCSGDSVELIDIIEEGKQSKRPTNKDKAKRNVDKKESESHKLNHDEAKKNNVEEEEEEKDEVRRNNVKSRKSGLSKIKKKESQSPNTVLTKFLKKAETKQTTSKSMDNSIQEDKGEEDAESCDVSVIEDINENCDKNSVKVDDDILELKTDIQEKSFNANSPQNDKTSCADSDSDVTVTSSDNEDDNEKEATNKTTQDTNGSSPRTPKRTSLENASILKNKKLTPKILQKQMESAKKREERERLRMEKERKLEEKRENRRKEKEAEKEQKRKEKEQRELKKQMEMEQKQKEKEAKEQERRKREEAKEEEKRKKEEERLEAERKKQKAASNFASFFVAKKQEIKASDDENNMEVQTFMPFEVKADMRVAPITRRSLQEQEKLSLDEKCNSGSTERKDLYLAEIREKKVVTRKSGHTWPLEAKDDVILLEEEENDDNANVVVQTPAVTDKNRAKLLQFHENRRPPYWGTWRKRSKTINPRRPFSKDSVSDVFLIVYFIF</sequence>
<feature type="region of interest" description="Disordered" evidence="7">
    <location>
        <begin position="63"/>
        <end position="82"/>
    </location>
</feature>
<keyword evidence="2" id="KW-0235">DNA replication</keyword>
<dbReference type="GO" id="GO:0005634">
    <property type="term" value="C:nucleus"/>
    <property type="evidence" value="ECO:0007669"/>
    <property type="project" value="UniProtKB-SubCell"/>
</dbReference>
<feature type="domain" description="Chromatin assembly factor 1 p150 subunit acidic region" evidence="8">
    <location>
        <begin position="318"/>
        <end position="449"/>
    </location>
</feature>
<dbReference type="AlphaFoldDB" id="A0AAD9RWS1"/>
<evidence type="ECO:0008006" key="12">
    <source>
        <dbReference type="Google" id="ProtNLM"/>
    </source>
</evidence>
<protein>
    <recommendedName>
        <fullName evidence="12">Chromatin assembly factor 1 subunit A</fullName>
    </recommendedName>
</protein>
<feature type="region of interest" description="Disordered" evidence="7">
    <location>
        <begin position="237"/>
        <end position="410"/>
    </location>
</feature>
<feature type="compositionally biased region" description="Basic residues" evidence="7">
    <location>
        <begin position="148"/>
        <end position="162"/>
    </location>
</feature>
<dbReference type="EMBL" id="JAIFRP010000007">
    <property type="protein sequence ID" value="KAK2587347.1"/>
    <property type="molecule type" value="Genomic_DNA"/>
</dbReference>
<reference evidence="10" key="1">
    <citation type="submission" date="2021-08" db="EMBL/GenBank/DDBJ databases">
        <authorList>
            <person name="Misof B."/>
            <person name="Oliver O."/>
            <person name="Podsiadlowski L."/>
            <person name="Donath A."/>
            <person name="Peters R."/>
            <person name="Mayer C."/>
            <person name="Rust J."/>
            <person name="Gunkel S."/>
            <person name="Lesny P."/>
            <person name="Martin S."/>
            <person name="Oeyen J.P."/>
            <person name="Petersen M."/>
            <person name="Panagiotis P."/>
            <person name="Wilbrandt J."/>
            <person name="Tanja T."/>
        </authorList>
    </citation>
    <scope>NUCLEOTIDE SEQUENCE</scope>
    <source>
        <strain evidence="10">GBR_01_08_01A</strain>
        <tissue evidence="10">Thorax + abdomen</tissue>
    </source>
</reference>
<evidence type="ECO:0000313" key="11">
    <source>
        <dbReference type="Proteomes" id="UP001258017"/>
    </source>
</evidence>
<dbReference type="GO" id="GO:0033186">
    <property type="term" value="C:CAF-1 complex"/>
    <property type="evidence" value="ECO:0007669"/>
    <property type="project" value="TreeGrafter"/>
</dbReference>
<feature type="compositionally biased region" description="Polar residues" evidence="7">
    <location>
        <begin position="238"/>
        <end position="253"/>
    </location>
</feature>
<dbReference type="GO" id="GO:0006281">
    <property type="term" value="P:DNA repair"/>
    <property type="evidence" value="ECO:0007669"/>
    <property type="project" value="UniProtKB-KW"/>
</dbReference>
<dbReference type="Pfam" id="PF12253">
    <property type="entry name" value="CAF1A_dimeriz"/>
    <property type="match status" value="1"/>
</dbReference>
<accession>A0AAD9RWS1</accession>
<feature type="compositionally biased region" description="Polar residues" evidence="7">
    <location>
        <begin position="276"/>
        <end position="288"/>
    </location>
</feature>
<evidence type="ECO:0000256" key="6">
    <source>
        <dbReference type="ARBA" id="ARBA00023242"/>
    </source>
</evidence>
<feature type="compositionally biased region" description="Polar residues" evidence="7">
    <location>
        <begin position="25"/>
        <end position="40"/>
    </location>
</feature>
<evidence type="ECO:0000259" key="9">
    <source>
        <dbReference type="Pfam" id="PF12253"/>
    </source>
</evidence>
<dbReference type="PANTHER" id="PTHR15272:SF0">
    <property type="entry name" value="CHROMATIN ASSEMBLY FACTOR 1 SUBUNIT A"/>
    <property type="match status" value="1"/>
</dbReference>
<dbReference type="Pfam" id="PF11600">
    <property type="entry name" value="CAF1A_acidic"/>
    <property type="match status" value="1"/>
</dbReference>
<feature type="compositionally biased region" description="Basic and acidic residues" evidence="7">
    <location>
        <begin position="316"/>
        <end position="405"/>
    </location>
</feature>
<feature type="compositionally biased region" description="Polar residues" evidence="7">
    <location>
        <begin position="182"/>
        <end position="192"/>
    </location>
</feature>
<evidence type="ECO:0000256" key="7">
    <source>
        <dbReference type="SAM" id="MobiDB-lite"/>
    </source>
</evidence>
<reference evidence="10" key="2">
    <citation type="journal article" date="2023" name="Commun. Biol.">
        <title>Intrasexual cuticular hydrocarbon dimorphism in a wasp sheds light on hydrocarbon biosynthesis genes in Hymenoptera.</title>
        <authorList>
            <person name="Moris V.C."/>
            <person name="Podsiadlowski L."/>
            <person name="Martin S."/>
            <person name="Oeyen J.P."/>
            <person name="Donath A."/>
            <person name="Petersen M."/>
            <person name="Wilbrandt J."/>
            <person name="Misof B."/>
            <person name="Liedtke D."/>
            <person name="Thamm M."/>
            <person name="Scheiner R."/>
            <person name="Schmitt T."/>
            <person name="Niehuis O."/>
        </authorList>
    </citation>
    <scope>NUCLEOTIDE SEQUENCE</scope>
    <source>
        <strain evidence="10">GBR_01_08_01A</strain>
    </source>
</reference>
<keyword evidence="3" id="KW-0227">DNA damage</keyword>
<dbReference type="InterPro" id="IPR021644">
    <property type="entry name" value="CAF-1_p150_acidic"/>
</dbReference>
<evidence type="ECO:0000256" key="5">
    <source>
        <dbReference type="ARBA" id="ARBA00023204"/>
    </source>
</evidence>
<evidence type="ECO:0000256" key="2">
    <source>
        <dbReference type="ARBA" id="ARBA00022705"/>
    </source>
</evidence>
<organism evidence="10 11">
    <name type="scientific">Odynerus spinipes</name>
    <dbReference type="NCBI Taxonomy" id="1348599"/>
    <lineage>
        <taxon>Eukaryota</taxon>
        <taxon>Metazoa</taxon>
        <taxon>Ecdysozoa</taxon>
        <taxon>Arthropoda</taxon>
        <taxon>Hexapoda</taxon>
        <taxon>Insecta</taxon>
        <taxon>Pterygota</taxon>
        <taxon>Neoptera</taxon>
        <taxon>Endopterygota</taxon>
        <taxon>Hymenoptera</taxon>
        <taxon>Apocrita</taxon>
        <taxon>Aculeata</taxon>
        <taxon>Vespoidea</taxon>
        <taxon>Vespidae</taxon>
        <taxon>Eumeninae</taxon>
        <taxon>Odynerus</taxon>
    </lineage>
</organism>
<evidence type="ECO:0000256" key="3">
    <source>
        <dbReference type="ARBA" id="ARBA00022763"/>
    </source>
</evidence>
<evidence type="ECO:0000256" key="4">
    <source>
        <dbReference type="ARBA" id="ARBA00023186"/>
    </source>
</evidence>
<dbReference type="InterPro" id="IPR022043">
    <property type="entry name" value="CAF1A_DD"/>
</dbReference>
<proteinExistence type="predicted"/>
<keyword evidence="4" id="KW-0143">Chaperone</keyword>
<comment type="subcellular location">
    <subcellularLocation>
        <location evidence="1">Nucleus</location>
    </subcellularLocation>
</comment>
<feature type="compositionally biased region" description="Basic and acidic residues" evidence="7">
    <location>
        <begin position="97"/>
        <end position="135"/>
    </location>
</feature>
<dbReference type="PANTHER" id="PTHR15272">
    <property type="entry name" value="CHROMATIN ASSEMBLY FACTOR 1 SUBUNIT A CAF-1 SUBUNIT A"/>
    <property type="match status" value="1"/>
</dbReference>
<feature type="region of interest" description="Disordered" evidence="7">
    <location>
        <begin position="18"/>
        <end position="58"/>
    </location>
</feature>
<dbReference type="GO" id="GO:0006334">
    <property type="term" value="P:nucleosome assembly"/>
    <property type="evidence" value="ECO:0007669"/>
    <property type="project" value="TreeGrafter"/>
</dbReference>
<feature type="region of interest" description="Disordered" evidence="7">
    <location>
        <begin position="96"/>
        <end position="207"/>
    </location>
</feature>
<evidence type="ECO:0000313" key="10">
    <source>
        <dbReference type="EMBL" id="KAK2587347.1"/>
    </source>
</evidence>
<dbReference type="GO" id="GO:0006260">
    <property type="term" value="P:DNA replication"/>
    <property type="evidence" value="ECO:0007669"/>
    <property type="project" value="UniProtKB-KW"/>
</dbReference>
<name>A0AAD9RWS1_9HYME</name>
<keyword evidence="6" id="KW-0539">Nucleus</keyword>
<gene>
    <name evidence="10" type="ORF">KPH14_003064</name>
</gene>
<comment type="caution">
    <text evidence="10">The sequence shown here is derived from an EMBL/GenBank/DDBJ whole genome shotgun (WGS) entry which is preliminary data.</text>
</comment>
<keyword evidence="11" id="KW-1185">Reference proteome</keyword>
<feature type="domain" description="Chromatin assembly factor 1 subunit A dimerization" evidence="9">
    <location>
        <begin position="535"/>
        <end position="568"/>
    </location>
</feature>
<evidence type="ECO:0000259" key="8">
    <source>
        <dbReference type="Pfam" id="PF11600"/>
    </source>
</evidence>
<evidence type="ECO:0000256" key="1">
    <source>
        <dbReference type="ARBA" id="ARBA00004123"/>
    </source>
</evidence>
<dbReference type="Proteomes" id="UP001258017">
    <property type="component" value="Unassembled WGS sequence"/>
</dbReference>